<evidence type="ECO:0000256" key="1">
    <source>
        <dbReference type="SAM" id="MobiDB-lite"/>
    </source>
</evidence>
<protein>
    <recommendedName>
        <fullName evidence="5">NADH:ubiquinone oxidoreductase</fullName>
    </recommendedName>
</protein>
<evidence type="ECO:0000313" key="3">
    <source>
        <dbReference type="EMBL" id="APX11766.1"/>
    </source>
</evidence>
<dbReference type="OrthoDB" id="9807941at2"/>
<evidence type="ECO:0000313" key="4">
    <source>
        <dbReference type="Proteomes" id="UP000186336"/>
    </source>
</evidence>
<accession>A0A1P8MUJ6</accession>
<dbReference type="Proteomes" id="UP000186336">
    <property type="component" value="Chromosome"/>
</dbReference>
<dbReference type="AlphaFoldDB" id="A0A1P8MUJ6"/>
<feature type="transmembrane region" description="Helical" evidence="2">
    <location>
        <begin position="12"/>
        <end position="35"/>
    </location>
</feature>
<name>A0A1P8MUJ6_9RHOB</name>
<feature type="compositionally biased region" description="Basic and acidic residues" evidence="1">
    <location>
        <begin position="129"/>
        <end position="141"/>
    </location>
</feature>
<organism evidence="3 4">
    <name type="scientific">Tateyamaria omphalii</name>
    <dbReference type="NCBI Taxonomy" id="299262"/>
    <lineage>
        <taxon>Bacteria</taxon>
        <taxon>Pseudomonadati</taxon>
        <taxon>Pseudomonadota</taxon>
        <taxon>Alphaproteobacteria</taxon>
        <taxon>Rhodobacterales</taxon>
        <taxon>Roseobacteraceae</taxon>
        <taxon>Tateyamaria</taxon>
    </lineage>
</organism>
<feature type="transmembrane region" description="Helical" evidence="2">
    <location>
        <begin position="41"/>
        <end position="60"/>
    </location>
</feature>
<dbReference type="EMBL" id="CP019312">
    <property type="protein sequence ID" value="APX11766.1"/>
    <property type="molecule type" value="Genomic_DNA"/>
</dbReference>
<evidence type="ECO:0000256" key="2">
    <source>
        <dbReference type="SAM" id="Phobius"/>
    </source>
</evidence>
<keyword evidence="2" id="KW-0812">Transmembrane</keyword>
<dbReference type="KEGG" id="tom:BWR18_08775"/>
<proteinExistence type="predicted"/>
<feature type="compositionally biased region" description="Basic residues" evidence="1">
    <location>
        <begin position="142"/>
        <end position="151"/>
    </location>
</feature>
<feature type="region of interest" description="Disordered" evidence="1">
    <location>
        <begin position="129"/>
        <end position="180"/>
    </location>
</feature>
<sequence>MDKNEGMISCTIGCWLVALLGGALAAVLLMVLGSWGFMQGAFMGLVVAAVAGALLSWIICKPLPAIGDVAVEATAADPAPAPEAKAPAPEAKAAAPASAAADATAAADIKPSTVLPGEEDLAARKGEWKYEAEPKAEEKPKAKPAAKKKAASKAEAPAAAGEGTKPETLAAARDGGPDNLKEIKGVGPKLEALLHTMGFYHFDQVAGWGPDEVAWVDQNLEGFKGRVTRDDWVAQAKILADGGETEFSKKVDKGGVY</sequence>
<evidence type="ECO:0008006" key="5">
    <source>
        <dbReference type="Google" id="ProtNLM"/>
    </source>
</evidence>
<keyword evidence="4" id="KW-1185">Reference proteome</keyword>
<keyword evidence="2" id="KW-1133">Transmembrane helix</keyword>
<keyword evidence="2" id="KW-0472">Membrane</keyword>
<gene>
    <name evidence="3" type="ORF">BWR18_08775</name>
</gene>
<dbReference type="RefSeq" id="WP_076627626.1">
    <property type="nucleotide sequence ID" value="NZ_CP019312.1"/>
</dbReference>
<reference evidence="3 4" key="1">
    <citation type="submission" date="2017-01" db="EMBL/GenBank/DDBJ databases">
        <title>Complete genome of Tateyamaria omphalii DOK1-4 isolated from seawater in Dokdo.</title>
        <authorList>
            <person name="Kim J.H."/>
            <person name="Chi W.-J."/>
        </authorList>
    </citation>
    <scope>NUCLEOTIDE SEQUENCE [LARGE SCALE GENOMIC DNA]</scope>
    <source>
        <strain evidence="3 4">DOK1-4</strain>
    </source>
</reference>
<dbReference type="Gene3D" id="1.10.150.20">
    <property type="entry name" value="5' to 3' exonuclease, C-terminal subdomain"/>
    <property type="match status" value="1"/>
</dbReference>
<dbReference type="STRING" id="299262.BWR18_08775"/>